<dbReference type="OrthoDB" id="135105at2"/>
<protein>
    <submittedName>
        <fullName evidence="3">GUN4-like</fullName>
    </submittedName>
</protein>
<organism evidence="3 4">
    <name type="scientific">Crocosphaera watsonii WH 8501</name>
    <dbReference type="NCBI Taxonomy" id="165597"/>
    <lineage>
        <taxon>Bacteria</taxon>
        <taxon>Bacillati</taxon>
        <taxon>Cyanobacteriota</taxon>
        <taxon>Cyanophyceae</taxon>
        <taxon>Oscillatoriophycideae</taxon>
        <taxon>Chroococcales</taxon>
        <taxon>Aphanothecaceae</taxon>
        <taxon>Crocosphaera</taxon>
    </lineage>
</organism>
<reference evidence="3" key="2">
    <citation type="submission" date="2005-06" db="EMBL/GenBank/DDBJ databases">
        <title>Sequencing of the draft genome and assembly of Crocosphaera watsonii WH 8501.</title>
        <authorList>
            <consortium name="US DOE Joint Genome Institute (JGI-PGF)"/>
            <person name="Copeland A."/>
            <person name="Lucas S."/>
            <person name="Lapidus A."/>
            <person name="Barry K."/>
            <person name="Detter C."/>
            <person name="Glavina T."/>
            <person name="Hammon N."/>
            <person name="Israni S."/>
            <person name="Pitluck S."/>
            <person name="Richardson P."/>
        </authorList>
    </citation>
    <scope>NUCLEOTIDE SEQUENCE [LARGE SCALE GENOMIC DNA]</scope>
    <source>
        <strain evidence="3">WH 8501</strain>
    </source>
</reference>
<keyword evidence="4" id="KW-1185">Reference proteome</keyword>
<dbReference type="PANTHER" id="PTHR34800">
    <property type="entry name" value="TETRAPYRROLE-BINDING PROTEIN, CHLOROPLASTIC"/>
    <property type="match status" value="1"/>
</dbReference>
<dbReference type="CDD" id="cd16383">
    <property type="entry name" value="GUN4"/>
    <property type="match status" value="1"/>
</dbReference>
<dbReference type="SUPFAM" id="SSF52540">
    <property type="entry name" value="P-loop containing nucleoside triphosphate hydrolases"/>
    <property type="match status" value="1"/>
</dbReference>
<proteinExistence type="predicted"/>
<dbReference type="Proteomes" id="UP000003922">
    <property type="component" value="Unassembled WGS sequence"/>
</dbReference>
<dbReference type="GO" id="GO:0046906">
    <property type="term" value="F:tetrapyrrole binding"/>
    <property type="evidence" value="ECO:0007669"/>
    <property type="project" value="TreeGrafter"/>
</dbReference>
<evidence type="ECO:0000313" key="4">
    <source>
        <dbReference type="Proteomes" id="UP000003922"/>
    </source>
</evidence>
<feature type="domain" description="NACHT" evidence="2">
    <location>
        <begin position="107"/>
        <end position="272"/>
    </location>
</feature>
<comment type="caution">
    <text evidence="3">The sequence shown here is derived from an EMBL/GenBank/DDBJ whole genome shotgun (WGS) entry which is preliminary data.</text>
</comment>
<dbReference type="RefSeq" id="WP_007304383.1">
    <property type="nucleotide sequence ID" value="NZ_AADV02000003.1"/>
</dbReference>
<dbReference type="AlphaFoldDB" id="Q4C774"/>
<dbReference type="Pfam" id="PF05729">
    <property type="entry name" value="NACHT"/>
    <property type="match status" value="1"/>
</dbReference>
<dbReference type="PANTHER" id="PTHR34800:SF1">
    <property type="entry name" value="TETRAPYRROLE-BINDING PROTEIN, CHLOROPLASTIC"/>
    <property type="match status" value="1"/>
</dbReference>
<sequence>MWKAFTETITWQLAGTDKKYLKCQGKECLQLKTEGLNTFKPKLSDVFVPLELSGNLFPDSQGRLTPPVLQGFNWRRNLTQNEDRQKDLSIWYILRKAQQNPLYRSLVIISKGGYGKTTLVRHITYIYTTNNLYEQKAYNAPKLLPVLLYLRKWQDLIADEKAPDLPTLIEKHHLPSLAGGDSLKLPPNWAKNHLDDGTMLVMLDGFDEVKEEWQKSVSEWISQQLKKYSNSFFILTSRPAGYHQYQGENKPQTPLFVKPLNEDLQNRFIEKWYLSWEGHISQELDPNEAQRKAAHLSQQLKPIENEINPLSDFATIPLLLNMIVNLDANYPQEKLPSRRTDLFLSIVRLQLGNRPLAKQVEMPLEPGESQQVLQQLALLMMEENQTKIEPDLRLENLTNYLACIDESVSATNFLKKIEEVSELLVKIDDQYEFAHKNFQEYLAAAEIKRTKQEQILYANYQEQWWQDTILLYAAQLKNPTDFIRYLLNLNTNSATQLAYQCFRETTRQLDPEVEVKVKLKSLSTAVKNALYQKIEQLLKNQQFKDADYETYRVMIETVGKEEGESFDTKDFDTFPCDDLRTLDQLWVKYSKGKFGFSAQKKIYMDELGGTRDYNKEIWDKFCDRIGWRKGRWYVNYSDLIFELQDSTPVGHLPLIGGSGWWIGGGCWTWFLSLTQRLVNCNISPHASQRQK</sequence>
<evidence type="ECO:0000259" key="2">
    <source>
        <dbReference type="Pfam" id="PF05729"/>
    </source>
</evidence>
<dbReference type="KEGG" id="cwa:CwatDRAFT_5220"/>
<dbReference type="Pfam" id="PF05419">
    <property type="entry name" value="GUN4"/>
    <property type="match status" value="1"/>
</dbReference>
<gene>
    <name evidence="3" type="ORF">CwatDRAFT_5220</name>
</gene>
<name>Q4C774_CROWT</name>
<dbReference type="InterPro" id="IPR007111">
    <property type="entry name" value="NACHT_NTPase"/>
</dbReference>
<dbReference type="Gene3D" id="3.40.50.300">
    <property type="entry name" value="P-loop containing nucleotide triphosphate hydrolases"/>
    <property type="match status" value="1"/>
</dbReference>
<dbReference type="Gene3D" id="1.10.10.1770">
    <property type="entry name" value="Gun4-like"/>
    <property type="match status" value="1"/>
</dbReference>
<dbReference type="EMBL" id="AADV02000003">
    <property type="protein sequence ID" value="EAM51744.1"/>
    <property type="molecule type" value="Genomic_DNA"/>
</dbReference>
<dbReference type="InterPro" id="IPR008629">
    <property type="entry name" value="GUN4-like"/>
</dbReference>
<dbReference type="SUPFAM" id="SSF140869">
    <property type="entry name" value="GUN4-like"/>
    <property type="match status" value="1"/>
</dbReference>
<evidence type="ECO:0000259" key="1">
    <source>
        <dbReference type="Pfam" id="PF05419"/>
    </source>
</evidence>
<dbReference type="InterPro" id="IPR037215">
    <property type="entry name" value="GUN4-like_sf"/>
</dbReference>
<dbReference type="Gene3D" id="1.25.40.620">
    <property type="match status" value="1"/>
</dbReference>
<evidence type="ECO:0000313" key="3">
    <source>
        <dbReference type="EMBL" id="EAM51744.1"/>
    </source>
</evidence>
<feature type="domain" description="GUN4-like" evidence="1">
    <location>
        <begin position="528"/>
        <end position="656"/>
    </location>
</feature>
<dbReference type="InterPro" id="IPR027417">
    <property type="entry name" value="P-loop_NTPase"/>
</dbReference>
<reference evidence="3" key="1">
    <citation type="submission" date="2004-02" db="EMBL/GenBank/DDBJ databases">
        <authorList>
            <consortium name="DOE Joint Genome Institute"/>
        </authorList>
    </citation>
    <scope>NUCLEOTIDE SEQUENCE [LARGE SCALE GENOMIC DNA]</scope>
    <source>
        <strain evidence="3">WH 8501</strain>
    </source>
</reference>
<reference evidence="3" key="3">
    <citation type="submission" date="2016-12" db="EMBL/GenBank/DDBJ databases">
        <title>Annotation of the draft genome assembly of Crocosphaera watsonii WH 8501.</title>
        <authorList>
            <consortium name="US DOE Joint Genome Institute (JGI-ORNL)"/>
            <person name="Larimer F."/>
            <person name="Land M."/>
        </authorList>
    </citation>
    <scope>NUCLEOTIDE SEQUENCE</scope>
    <source>
        <strain evidence="3">WH 8501</strain>
    </source>
</reference>
<accession>Q4C774</accession>